<sequence length="102" mass="11868">MARPLRIEYPGAYYHVINRGNNQEKIFKNKAREVAIYMARDMTGITCKDLGEYFGSGKSYQTISINKLRCFMVETGHTFAQILTYTLGLYFNKTIRRQLNDV</sequence>
<organism evidence="1">
    <name type="scientific">marine sediment metagenome</name>
    <dbReference type="NCBI Taxonomy" id="412755"/>
    <lineage>
        <taxon>unclassified sequences</taxon>
        <taxon>metagenomes</taxon>
        <taxon>ecological metagenomes</taxon>
    </lineage>
</organism>
<dbReference type="GO" id="GO:0043565">
    <property type="term" value="F:sequence-specific DNA binding"/>
    <property type="evidence" value="ECO:0007669"/>
    <property type="project" value="InterPro"/>
</dbReference>
<gene>
    <name evidence="1" type="ORF">S01H4_33800</name>
</gene>
<dbReference type="EMBL" id="BART01017824">
    <property type="protein sequence ID" value="GAG82447.1"/>
    <property type="molecule type" value="Genomic_DNA"/>
</dbReference>
<comment type="caution">
    <text evidence="1">The sequence shown here is derived from an EMBL/GenBank/DDBJ whole genome shotgun (WGS) entry which is preliminary data.</text>
</comment>
<dbReference type="SUPFAM" id="SSF48295">
    <property type="entry name" value="TrpR-like"/>
    <property type="match status" value="1"/>
</dbReference>
<dbReference type="InterPro" id="IPR010921">
    <property type="entry name" value="Trp_repressor/repl_initiator"/>
</dbReference>
<evidence type="ECO:0000313" key="1">
    <source>
        <dbReference type="EMBL" id="GAG82447.1"/>
    </source>
</evidence>
<reference evidence="1" key="1">
    <citation type="journal article" date="2014" name="Front. Microbiol.">
        <title>High frequency of phylogenetically diverse reductive dehalogenase-homologous genes in deep subseafloor sedimentary metagenomes.</title>
        <authorList>
            <person name="Kawai M."/>
            <person name="Futagami T."/>
            <person name="Toyoda A."/>
            <person name="Takaki Y."/>
            <person name="Nishi S."/>
            <person name="Hori S."/>
            <person name="Arai W."/>
            <person name="Tsubouchi T."/>
            <person name="Morono Y."/>
            <person name="Uchiyama I."/>
            <person name="Ito T."/>
            <person name="Fujiyama A."/>
            <person name="Inagaki F."/>
            <person name="Takami H."/>
        </authorList>
    </citation>
    <scope>NUCLEOTIDE SEQUENCE</scope>
    <source>
        <strain evidence="1">Expedition CK06-06</strain>
    </source>
</reference>
<accession>X1BMR8</accession>
<protein>
    <recommendedName>
        <fullName evidence="2">Transposase IS200-like domain-containing protein</fullName>
    </recommendedName>
</protein>
<name>X1BMR8_9ZZZZ</name>
<dbReference type="AlphaFoldDB" id="X1BMR8"/>
<proteinExistence type="predicted"/>
<evidence type="ECO:0008006" key="2">
    <source>
        <dbReference type="Google" id="ProtNLM"/>
    </source>
</evidence>